<feature type="region of interest" description="Disordered" evidence="8">
    <location>
        <begin position="587"/>
        <end position="681"/>
    </location>
</feature>
<dbReference type="InterPro" id="IPR001194">
    <property type="entry name" value="cDENN_dom"/>
</dbReference>
<gene>
    <name evidence="10" type="ORF">EWB00_003863</name>
</gene>
<dbReference type="Pfam" id="PF23629">
    <property type="entry name" value="Death_MADD"/>
    <property type="match status" value="1"/>
</dbReference>
<comment type="subcellular location">
    <subcellularLocation>
        <location evidence="1">Cell membrane</location>
    </subcellularLocation>
    <subcellularLocation>
        <location evidence="2">Cytoplasm</location>
    </subcellularLocation>
</comment>
<dbReference type="InterPro" id="IPR037516">
    <property type="entry name" value="Tripartite_DENN"/>
</dbReference>
<evidence type="ECO:0000313" key="11">
    <source>
        <dbReference type="Proteomes" id="UP000311919"/>
    </source>
</evidence>
<dbReference type="InterPro" id="IPR005113">
    <property type="entry name" value="uDENN_dom"/>
</dbReference>
<organism evidence="10 11">
    <name type="scientific">Schistosoma japonicum</name>
    <name type="common">Blood fluke</name>
    <dbReference type="NCBI Taxonomy" id="6182"/>
    <lineage>
        <taxon>Eukaryota</taxon>
        <taxon>Metazoa</taxon>
        <taxon>Spiralia</taxon>
        <taxon>Lophotrochozoa</taxon>
        <taxon>Platyhelminthes</taxon>
        <taxon>Trematoda</taxon>
        <taxon>Digenea</taxon>
        <taxon>Strigeidida</taxon>
        <taxon>Schistosomatoidea</taxon>
        <taxon>Schistosomatidae</taxon>
        <taxon>Schistosoma</taxon>
    </lineage>
</organism>
<dbReference type="InterPro" id="IPR056574">
    <property type="entry name" value="Death_MADD"/>
</dbReference>
<name>A0A4Z2D715_SCHJA</name>
<evidence type="ECO:0000256" key="7">
    <source>
        <dbReference type="ARBA" id="ARBA00022703"/>
    </source>
</evidence>
<feature type="compositionally biased region" description="Polar residues" evidence="8">
    <location>
        <begin position="601"/>
        <end position="629"/>
    </location>
</feature>
<keyword evidence="6" id="KW-0963">Cytoplasm</keyword>
<proteinExistence type="inferred from homology"/>
<keyword evidence="7" id="KW-0053">Apoptosis</keyword>
<dbReference type="Pfam" id="PF02141">
    <property type="entry name" value="DENN"/>
    <property type="match status" value="1"/>
</dbReference>
<evidence type="ECO:0000256" key="5">
    <source>
        <dbReference type="ARBA" id="ARBA00022475"/>
    </source>
</evidence>
<dbReference type="SMART" id="SM00799">
    <property type="entry name" value="DENN"/>
    <property type="match status" value="1"/>
</dbReference>
<protein>
    <recommendedName>
        <fullName evidence="4">MAP kinase-activating death domain protein</fullName>
    </recommendedName>
</protein>
<dbReference type="SMART" id="SM00801">
    <property type="entry name" value="dDENN"/>
    <property type="match status" value="1"/>
</dbReference>
<evidence type="ECO:0000256" key="1">
    <source>
        <dbReference type="ARBA" id="ARBA00004236"/>
    </source>
</evidence>
<dbReference type="Proteomes" id="UP000311919">
    <property type="component" value="Unassembled WGS sequence"/>
</dbReference>
<dbReference type="GO" id="GO:0005829">
    <property type="term" value="C:cytosol"/>
    <property type="evidence" value="ECO:0007669"/>
    <property type="project" value="TreeGrafter"/>
</dbReference>
<dbReference type="Gene3D" id="3.30.450.200">
    <property type="match status" value="1"/>
</dbReference>
<dbReference type="PROSITE" id="PS50211">
    <property type="entry name" value="DENN"/>
    <property type="match status" value="1"/>
</dbReference>
<dbReference type="GO" id="GO:0032483">
    <property type="term" value="P:regulation of Rab protein signal transduction"/>
    <property type="evidence" value="ECO:0007669"/>
    <property type="project" value="TreeGrafter"/>
</dbReference>
<keyword evidence="11" id="KW-1185">Reference proteome</keyword>
<comment type="similarity">
    <text evidence="3">Belongs to the MADD family.</text>
</comment>
<keyword evidence="5" id="KW-0472">Membrane</keyword>
<evidence type="ECO:0000256" key="6">
    <source>
        <dbReference type="ARBA" id="ARBA00022490"/>
    </source>
</evidence>
<evidence type="ECO:0000256" key="4">
    <source>
        <dbReference type="ARBA" id="ARBA00017868"/>
    </source>
</evidence>
<keyword evidence="10" id="KW-0808">Transferase</keyword>
<dbReference type="Pfam" id="PF03456">
    <property type="entry name" value="uDENN"/>
    <property type="match status" value="1"/>
</dbReference>
<dbReference type="GO" id="GO:0016301">
    <property type="term" value="F:kinase activity"/>
    <property type="evidence" value="ECO:0007669"/>
    <property type="project" value="UniProtKB-KW"/>
</dbReference>
<feature type="region of interest" description="Disordered" evidence="8">
    <location>
        <begin position="754"/>
        <end position="783"/>
    </location>
</feature>
<feature type="compositionally biased region" description="Acidic residues" evidence="8">
    <location>
        <begin position="652"/>
        <end position="661"/>
    </location>
</feature>
<feature type="compositionally biased region" description="Polar residues" evidence="8">
    <location>
        <begin position="666"/>
        <end position="679"/>
    </location>
</feature>
<dbReference type="Gene3D" id="3.40.50.11500">
    <property type="match status" value="1"/>
</dbReference>
<keyword evidence="10" id="KW-0418">Kinase</keyword>
<dbReference type="PANTHER" id="PTHR13008:SF7">
    <property type="entry name" value="MAP KINASE-ACTIVATING DEATH DOMAIN PROTEIN"/>
    <property type="match status" value="1"/>
</dbReference>
<evidence type="ECO:0000256" key="3">
    <source>
        <dbReference type="ARBA" id="ARBA00005978"/>
    </source>
</evidence>
<reference evidence="10 11" key="1">
    <citation type="submission" date="2019-03" db="EMBL/GenBank/DDBJ databases">
        <title>An improved genome assembly of the fluke Schistosoma japonicum.</title>
        <authorList>
            <person name="Hu W."/>
            <person name="Luo F."/>
            <person name="Yin M."/>
            <person name="Mo X."/>
            <person name="Sun C."/>
            <person name="Wu Q."/>
            <person name="Zhu B."/>
            <person name="Xiang M."/>
            <person name="Wang J."/>
            <person name="Wang Y."/>
            <person name="Zhang T."/>
            <person name="Xu B."/>
            <person name="Zheng H."/>
            <person name="Feng Z."/>
        </authorList>
    </citation>
    <scope>NUCLEOTIDE SEQUENCE [LARGE SCALE GENOMIC DNA]</scope>
    <source>
        <strain evidence="10">HuSjv2</strain>
        <tissue evidence="10">Worms</tissue>
    </source>
</reference>
<comment type="caution">
    <text evidence="10">The sequence shown here is derived from an EMBL/GenBank/DDBJ whole genome shotgun (WGS) entry which is preliminary data.</text>
</comment>
<dbReference type="GO" id="GO:0042981">
    <property type="term" value="P:regulation of apoptotic process"/>
    <property type="evidence" value="ECO:0007669"/>
    <property type="project" value="TreeGrafter"/>
</dbReference>
<sequence>RKGHSSSEAVYNQTPSLLKCYPFSKHQDFDLPNDVVYFCQPEGCLSSALSSTYLGTTTFVFTLTDKDAQKTRFGICLNFYRSCCISDSMHLNENNTSNWSLNSTHNEPPDEYVLMDNNKQSLLTSLCLVSHHPFFSKFRQCLHSLKEIIDRCDEYFKNVFSAKNKFYSFWSTFLTNGFTEQRKIDNESLTRVVYEIESWIINLLNAPVPIPGKTCLHLSVGPEALYEKLVFALPDKTRLTLIDFPLHLPLELLGMETCLKVLTAIMLEQKVVLQSRDYNALTMSVMAFTAMLYPLQYMFPAIPLLPNSLEGGENLLLSPTPFLIGIPATFLSQKTDFRFPADVWLVDLDTNKMMGSSLLESIPPLPEKEGELLCENLQQALSSMTANFTPDESADVDSKNSTNNLNSADFADVAARVAMVRFFNSLNILGNITEHTRTIRLFPRPVVAFQKFSFLKSRQILTPFIKKLAQTQAVEFFAEWCLYPENEVYQRIHAGIHDPEQIGDKGIWYQDNLARINFQIWSSEQTDRYLALNFIHSINVNDVDIENFEVVHENFPKLTNPIKWDLNSFYDPPKDLSDLLKNAIQPQQHIRKNKPKRRPDQQIQQMDSFDSVNVHSQKTSATDDYNEMNQNKKKLPGPMYSIPSIAESSSDSSDDQDDSDIWDLKSSLNQSGMNSNTNTYEDDLIRDSDNFHVYGADSGHMLMNTSNASILRKPSLRNVSTTETTTNQQIIHTNEMHKRSVHYNEEQLVQVLNKDENGSSLYDDTEKKDVSEEDVEEDYDDDDMEQTSVGKYLFNNLSDNLADAASHASTKLSGLLNKPKAIVRKSGNLMKKMATEMATGAISDLKSTDTTTTSINVKKSMDVNNSHKASDGDFIQSASKFVFNLPRKQLFHFGANKSRHQEELTDKMNSFKGSDLNIVNPEQSHADQEFLRELVQYIHEGQPNVQTKFSASRLRELLSDENYRNYLLSKLNCGLSQSFDDPDECIPDVSIINIDGYKAYIWLLQCIIRGLEQTCTNHGIGGLASAMMLLELCHTQYLNIRTTASPVKLQGSQSSANERLQEEENLVTAFTGWLRTTTNDLKKVTKPNLVTGLFSRPNPSENLNNNKGRSVDSSFTKRNQQFHQLNSSNNFTAVIEQDYSGSMSNDAVFGRKSRHAGSYRFIHGNLIDLSDGNHCSTLATDNHNNSSNVGNNEKSSISNYSFNRVYLYENLIDGNERSRLWDHMQFWEDTFFDTVAQERDILGLDQAPMETIEHFAHMNATQKRIVLLKEDRLLALCLYNLTAYMTSMNVDKGLLVNNVRRLLARCRIGSYFGATVNHLLDSIKYLNGNSIDLLPPMTRLRVFQSYEIEMLDDLSKEAKILEIYGKCLMIRNLLGEIVNKLNYDQLIDLSFEELIISVKFNEQSSRDQFSLLRIRCDQAKQVCHMIETLIQKGDLENS</sequence>
<evidence type="ECO:0000313" key="10">
    <source>
        <dbReference type="EMBL" id="TNN12285.1"/>
    </source>
</evidence>
<feature type="non-terminal residue" evidence="10">
    <location>
        <position position="1"/>
    </location>
</feature>
<dbReference type="GO" id="GO:0005085">
    <property type="term" value="F:guanyl-nucleotide exchange factor activity"/>
    <property type="evidence" value="ECO:0007669"/>
    <property type="project" value="TreeGrafter"/>
</dbReference>
<evidence type="ECO:0000256" key="8">
    <source>
        <dbReference type="SAM" id="MobiDB-lite"/>
    </source>
</evidence>
<feature type="compositionally biased region" description="Acidic residues" evidence="8">
    <location>
        <begin position="771"/>
        <end position="783"/>
    </location>
</feature>
<dbReference type="InterPro" id="IPR005112">
    <property type="entry name" value="dDENN_dom"/>
</dbReference>
<evidence type="ECO:0000259" key="9">
    <source>
        <dbReference type="PROSITE" id="PS50211"/>
    </source>
</evidence>
<dbReference type="SMART" id="SM00800">
    <property type="entry name" value="uDENN"/>
    <property type="match status" value="1"/>
</dbReference>
<keyword evidence="5" id="KW-1003">Cell membrane</keyword>
<dbReference type="InterPro" id="IPR043153">
    <property type="entry name" value="DENN_C"/>
</dbReference>
<dbReference type="GO" id="GO:0006915">
    <property type="term" value="P:apoptotic process"/>
    <property type="evidence" value="ECO:0007669"/>
    <property type="project" value="UniProtKB-KW"/>
</dbReference>
<dbReference type="InterPro" id="IPR039980">
    <property type="entry name" value="MADD"/>
</dbReference>
<dbReference type="OrthoDB" id="6282239at2759"/>
<feature type="domain" description="UDENN" evidence="9">
    <location>
        <begin position="1"/>
        <end position="488"/>
    </location>
</feature>
<accession>A0A4Z2D715</accession>
<dbReference type="GO" id="GO:0005886">
    <property type="term" value="C:plasma membrane"/>
    <property type="evidence" value="ECO:0007669"/>
    <property type="project" value="UniProtKB-SubCell"/>
</dbReference>
<evidence type="ECO:0000256" key="2">
    <source>
        <dbReference type="ARBA" id="ARBA00004496"/>
    </source>
</evidence>
<dbReference type="EMBL" id="SKCS01000241">
    <property type="protein sequence ID" value="TNN12285.1"/>
    <property type="molecule type" value="Genomic_DNA"/>
</dbReference>
<dbReference type="PANTHER" id="PTHR13008">
    <property type="entry name" value="MAP-KINASE ACTIVATING DEATH DOMAIN PROTEIN MADD /DENN/AEX-3 C.ELEGANS"/>
    <property type="match status" value="1"/>
</dbReference>